<dbReference type="EMBL" id="CP064787">
    <property type="protein sequence ID" value="QSG06346.1"/>
    <property type="molecule type" value="Genomic_DNA"/>
</dbReference>
<accession>A0A897N7H8</accession>
<evidence type="ECO:0000313" key="1">
    <source>
        <dbReference type="EMBL" id="QSG06346.1"/>
    </source>
</evidence>
<name>A0A897N7H8_9EURY</name>
<dbReference type="Gene3D" id="3.40.50.1000">
    <property type="entry name" value="HAD superfamily/HAD-like"/>
    <property type="match status" value="1"/>
</dbReference>
<proteinExistence type="predicted"/>
<reference evidence="1" key="1">
    <citation type="submission" date="2020-11" db="EMBL/GenBank/DDBJ databases">
        <title>Carbohydrate-dependent, anaerobic sulfur respiration: A novel catabolism in halophilic archaea.</title>
        <authorList>
            <person name="Sorokin D.Y."/>
            <person name="Messina E."/>
            <person name="Smedile F."/>
            <person name="La Cono V."/>
            <person name="Hallsworth J.E."/>
            <person name="Yakimov M.M."/>
        </authorList>
    </citation>
    <scope>NUCLEOTIDE SEQUENCE</scope>
    <source>
        <strain evidence="1">HSR12-1</strain>
    </source>
</reference>
<organism evidence="1 2">
    <name type="scientific">Halapricum desulfuricans</name>
    <dbReference type="NCBI Taxonomy" id="2841257"/>
    <lineage>
        <taxon>Archaea</taxon>
        <taxon>Methanobacteriati</taxon>
        <taxon>Methanobacteriota</taxon>
        <taxon>Stenosarchaea group</taxon>
        <taxon>Halobacteria</taxon>
        <taxon>Halobacteriales</taxon>
        <taxon>Haloarculaceae</taxon>
        <taxon>Halapricum</taxon>
    </lineage>
</organism>
<protein>
    <submittedName>
        <fullName evidence="1">Uncharacterized protein</fullName>
    </submittedName>
</protein>
<dbReference type="Proteomes" id="UP000663525">
    <property type="component" value="Chromosome"/>
</dbReference>
<gene>
    <name evidence="1" type="ORF">HSR121_2013</name>
</gene>
<sequence length="80" mass="9511">MVEYVRWLKDEKHYTIIIWTARPWSHANHIAGLLTMWEVPYNGLKMEKGGAEVYLDDKAVNHTDEEWQDRLEAMAQNNDH</sequence>
<dbReference type="InterPro" id="IPR023214">
    <property type="entry name" value="HAD_sf"/>
</dbReference>
<dbReference type="AlphaFoldDB" id="A0A897N7H8"/>
<evidence type="ECO:0000313" key="2">
    <source>
        <dbReference type="Proteomes" id="UP000663525"/>
    </source>
</evidence>